<dbReference type="GO" id="GO:0032869">
    <property type="term" value="P:cellular response to insulin stimulus"/>
    <property type="evidence" value="ECO:0007669"/>
    <property type="project" value="TreeGrafter"/>
</dbReference>
<evidence type="ECO:0000256" key="5">
    <source>
        <dbReference type="ARBA" id="ARBA00022801"/>
    </source>
</evidence>
<keyword evidence="9" id="KW-1185">Reference proteome</keyword>
<feature type="compositionally biased region" description="Low complexity" evidence="6">
    <location>
        <begin position="627"/>
        <end position="653"/>
    </location>
</feature>
<evidence type="ECO:0000256" key="6">
    <source>
        <dbReference type="SAM" id="MobiDB-lite"/>
    </source>
</evidence>
<feature type="compositionally biased region" description="Low complexity" evidence="6">
    <location>
        <begin position="141"/>
        <end position="155"/>
    </location>
</feature>
<dbReference type="RefSeq" id="XP_020895359.1">
    <property type="nucleotide sequence ID" value="XM_021039700.2"/>
</dbReference>
<feature type="region of interest" description="Disordered" evidence="6">
    <location>
        <begin position="447"/>
        <end position="482"/>
    </location>
</feature>
<sequence>MNYFKGLVSNVRGFYSEINSATLTGAIDVVVIRQEDGSFSASPFHVRFGKLGVLRSREKIVDILINGEPVDLQMKLGEAGEAFFVEEVEEPSEVPSELSTTPIPPSLSLAATISETKEELINEDIENGCETPTPIEKDEINTSNTSETTFTENPNLENIVIHQESKEDDSNEDKSQPVKQDSNQLLDKDTSKNSQNEHEKQTNEDNSRTITDDTISIDVKETELLQDNQNKEDFSDDLSFDLEQEREDTKDVKIDIPDVDGKARKDSIENSLDNVSQEEDVSHSFSQSIPIPGRQVETYSESHSWIPSSSASLVKEERFKIDHLYPLSDLDSPIGSPPSNSDVETMEPFNPQHCLSDTEAEIQQSQDSMNVISQVTWDWGKLPQGREGVYKHERNSISMKREDGSHGYRSKRKEHKTIKEEGIYLDDLTTIDQEVAALYLNQALSKDVRKAPQSPTTEDMESGIGQSLPSSPTSELANTTNGPETYSNLAISLCGDLKSGKVPLESFINSQVTFEDLSSNPALLSDPKLVIRINDRYYNWQIAAPMLVSYLVFQRPLKQDAVKSLIKQHMPKKEKRRGYYWFSWRQNEEQSSDEDDFEPNKEKFRSRVHSGSRKQLTTTPDPYQDKQTSQQTEQLQTEQPQTEQLQTEQLQSESEVKGQNEGMEEQMSEQELMRSQAQRLRNISECTSGNESDVGYKKTTRLTSEQLAKLKLNDGANSVHFSVTTKYQGTAECQATIYLWNYDDRIVISDIDGTITKSDVLGQILPVVGQAWAQSGVAHFFSSIEKNGYKLLYLSARAIGQAQITRDYLKSVKQDQITLPDGPLLLSPASLIKAFHREVIEKKPEEFKIAALRDILSLFPTTKKPFHSGFGNKINDVYSYRAVGVSLSRIFTINHKGEVRNELTTTFQSSYLDLQNLVDQMFPPYKKEVSMKSSGLVAPDEFSSFTYWRNPLPEVDLEGLDVEEEPDDIPVTFTG</sequence>
<feature type="domain" description="LNS2/PITP" evidence="7">
    <location>
        <begin position="746"/>
        <end position="902"/>
    </location>
</feature>
<comment type="catalytic activity">
    <reaction evidence="1">
        <text>a 1,2-diacyl-sn-glycero-3-phosphate + H2O = a 1,2-diacyl-sn-glycerol + phosphate</text>
        <dbReference type="Rhea" id="RHEA:27429"/>
        <dbReference type="ChEBI" id="CHEBI:15377"/>
        <dbReference type="ChEBI" id="CHEBI:17815"/>
        <dbReference type="ChEBI" id="CHEBI:43474"/>
        <dbReference type="ChEBI" id="CHEBI:58608"/>
        <dbReference type="EC" id="3.1.3.4"/>
    </reaction>
    <physiologicalReaction direction="left-to-right" evidence="1">
        <dbReference type="Rhea" id="RHEA:27430"/>
    </physiologicalReaction>
</comment>
<feature type="compositionally biased region" description="Polar residues" evidence="6">
    <location>
        <begin position="464"/>
        <end position="482"/>
    </location>
</feature>
<dbReference type="InterPro" id="IPR031315">
    <property type="entry name" value="LNS2/PITP"/>
</dbReference>
<dbReference type="GeneID" id="110234329"/>
<accession>A0A913WWU3</accession>
<comment type="cofactor">
    <cofactor evidence="2">
        <name>Mg(2+)</name>
        <dbReference type="ChEBI" id="CHEBI:18420"/>
    </cofactor>
</comment>
<dbReference type="PANTHER" id="PTHR12181">
    <property type="entry name" value="LIPIN"/>
    <property type="match status" value="1"/>
</dbReference>
<dbReference type="OrthoDB" id="4567at2759"/>
<organism evidence="8 9">
    <name type="scientific">Exaiptasia diaphana</name>
    <name type="common">Tropical sea anemone</name>
    <name type="synonym">Aiptasia pulchella</name>
    <dbReference type="NCBI Taxonomy" id="2652724"/>
    <lineage>
        <taxon>Eukaryota</taxon>
        <taxon>Metazoa</taxon>
        <taxon>Cnidaria</taxon>
        <taxon>Anthozoa</taxon>
        <taxon>Hexacorallia</taxon>
        <taxon>Actiniaria</taxon>
        <taxon>Aiptasiidae</taxon>
        <taxon>Exaiptasia</taxon>
    </lineage>
</organism>
<dbReference type="AlphaFoldDB" id="A0A913WWU3"/>
<evidence type="ECO:0000259" key="7">
    <source>
        <dbReference type="SMART" id="SM00775"/>
    </source>
</evidence>
<name>A0A913WWU3_EXADI</name>
<dbReference type="InterPro" id="IPR007651">
    <property type="entry name" value="Lipin_N"/>
</dbReference>
<reference evidence="8" key="1">
    <citation type="submission" date="2022-11" db="UniProtKB">
        <authorList>
            <consortium name="EnsemblMetazoa"/>
        </authorList>
    </citation>
    <scope>IDENTIFICATION</scope>
</reference>
<evidence type="ECO:0000313" key="9">
    <source>
        <dbReference type="Proteomes" id="UP000887567"/>
    </source>
</evidence>
<dbReference type="GO" id="GO:0019432">
    <property type="term" value="P:triglyceride biosynthetic process"/>
    <property type="evidence" value="ECO:0007669"/>
    <property type="project" value="TreeGrafter"/>
</dbReference>
<keyword evidence="5" id="KW-0378">Hydrolase</keyword>
<dbReference type="InterPro" id="IPR013209">
    <property type="entry name" value="LNS2"/>
</dbReference>
<dbReference type="OMA" id="NFCTEHI"/>
<proteinExistence type="inferred from homology"/>
<dbReference type="GO" id="GO:0045944">
    <property type="term" value="P:positive regulation of transcription by RNA polymerase II"/>
    <property type="evidence" value="ECO:0007669"/>
    <property type="project" value="TreeGrafter"/>
</dbReference>
<dbReference type="GO" id="GO:0009062">
    <property type="term" value="P:fatty acid catabolic process"/>
    <property type="evidence" value="ECO:0007669"/>
    <property type="project" value="TreeGrafter"/>
</dbReference>
<dbReference type="Pfam" id="PF16876">
    <property type="entry name" value="Lipin_mid"/>
    <property type="match status" value="1"/>
</dbReference>
<feature type="compositionally biased region" description="Basic and acidic residues" evidence="6">
    <location>
        <begin position="186"/>
        <end position="211"/>
    </location>
</feature>
<evidence type="ECO:0000256" key="2">
    <source>
        <dbReference type="ARBA" id="ARBA00001946"/>
    </source>
</evidence>
<dbReference type="SMART" id="SM00775">
    <property type="entry name" value="LNS2"/>
    <property type="match status" value="1"/>
</dbReference>
<dbReference type="Pfam" id="PF04571">
    <property type="entry name" value="Lipin_N"/>
    <property type="match status" value="1"/>
</dbReference>
<dbReference type="EC" id="3.1.3.4" evidence="4"/>
<dbReference type="GO" id="GO:0008195">
    <property type="term" value="F:phosphatidate phosphatase activity"/>
    <property type="evidence" value="ECO:0007669"/>
    <property type="project" value="UniProtKB-EC"/>
</dbReference>
<dbReference type="PANTHER" id="PTHR12181:SF12">
    <property type="entry name" value="PHOSPHATIDATE PHOSPHATASE"/>
    <property type="match status" value="1"/>
</dbReference>
<protein>
    <recommendedName>
        <fullName evidence="4">phosphatidate phosphatase</fullName>
        <ecNumber evidence="4">3.1.3.4</ecNumber>
    </recommendedName>
</protein>
<feature type="region of interest" description="Disordered" evidence="6">
    <location>
        <begin position="590"/>
        <end position="676"/>
    </location>
</feature>
<dbReference type="GO" id="GO:0003713">
    <property type="term" value="F:transcription coactivator activity"/>
    <property type="evidence" value="ECO:0007669"/>
    <property type="project" value="TreeGrafter"/>
</dbReference>
<evidence type="ECO:0000256" key="1">
    <source>
        <dbReference type="ARBA" id="ARBA00001180"/>
    </source>
</evidence>
<dbReference type="KEGG" id="epa:110234329"/>
<dbReference type="GO" id="GO:0005634">
    <property type="term" value="C:nucleus"/>
    <property type="evidence" value="ECO:0007669"/>
    <property type="project" value="TreeGrafter"/>
</dbReference>
<dbReference type="InterPro" id="IPR031703">
    <property type="entry name" value="Lipin_mid"/>
</dbReference>
<dbReference type="InterPro" id="IPR036412">
    <property type="entry name" value="HAD-like_sf"/>
</dbReference>
<evidence type="ECO:0000256" key="4">
    <source>
        <dbReference type="ARBA" id="ARBA00012638"/>
    </source>
</evidence>
<dbReference type="EnsemblMetazoa" id="XM_021039700.2">
    <property type="protein sequence ID" value="XP_020895359.1"/>
    <property type="gene ID" value="LOC110234329"/>
</dbReference>
<dbReference type="Pfam" id="PF08235">
    <property type="entry name" value="LNS2"/>
    <property type="match status" value="1"/>
</dbReference>
<comment type="similarity">
    <text evidence="3">Belongs to the lipin family.</text>
</comment>
<feature type="region of interest" description="Disordered" evidence="6">
    <location>
        <begin position="123"/>
        <end position="214"/>
    </location>
</feature>
<evidence type="ECO:0000313" key="8">
    <source>
        <dbReference type="EnsemblMetazoa" id="XP_020895359.1"/>
    </source>
</evidence>
<dbReference type="Proteomes" id="UP000887567">
    <property type="component" value="Unplaced"/>
</dbReference>
<dbReference type="InterPro" id="IPR026058">
    <property type="entry name" value="LIPIN"/>
</dbReference>
<dbReference type="SUPFAM" id="SSF56784">
    <property type="entry name" value="HAD-like"/>
    <property type="match status" value="1"/>
</dbReference>
<evidence type="ECO:0000256" key="3">
    <source>
        <dbReference type="ARBA" id="ARBA00005476"/>
    </source>
</evidence>